<dbReference type="PANTHER" id="PTHR36174">
    <property type="entry name" value="LIPID II:GLYCINE GLYCYLTRANSFERASE"/>
    <property type="match status" value="1"/>
</dbReference>
<dbReference type="InterPro" id="IPR016181">
    <property type="entry name" value="Acyl_CoA_acyltransferase"/>
</dbReference>
<dbReference type="InterPro" id="IPR050644">
    <property type="entry name" value="PG_Glycine_Bridge_Synth"/>
</dbReference>
<dbReference type="Gene3D" id="3.40.630.30">
    <property type="match status" value="1"/>
</dbReference>
<dbReference type="GO" id="GO:0016746">
    <property type="term" value="F:acyltransferase activity"/>
    <property type="evidence" value="ECO:0007669"/>
    <property type="project" value="UniProtKB-KW"/>
</dbReference>
<dbReference type="InterPro" id="IPR038740">
    <property type="entry name" value="BioF2-like_GNAT_dom"/>
</dbReference>
<keyword evidence="3" id="KW-1185">Reference proteome</keyword>
<comment type="caution">
    <text evidence="2">The sequence shown here is derived from an EMBL/GenBank/DDBJ whole genome shotgun (WGS) entry which is preliminary data.</text>
</comment>
<reference evidence="3" key="1">
    <citation type="journal article" date="2019" name="Int. J. Syst. Evol. Microbiol.">
        <title>The Global Catalogue of Microorganisms (GCM) 10K type strain sequencing project: providing services to taxonomists for standard genome sequencing and annotation.</title>
        <authorList>
            <consortium name="The Broad Institute Genomics Platform"/>
            <consortium name="The Broad Institute Genome Sequencing Center for Infectious Disease"/>
            <person name="Wu L."/>
            <person name="Ma J."/>
        </authorList>
    </citation>
    <scope>NUCLEOTIDE SEQUENCE [LARGE SCALE GENOMIC DNA]</scope>
    <source>
        <strain evidence="3">CGMCC 1.15475</strain>
    </source>
</reference>
<dbReference type="Proteomes" id="UP001597273">
    <property type="component" value="Unassembled WGS sequence"/>
</dbReference>
<evidence type="ECO:0000313" key="3">
    <source>
        <dbReference type="Proteomes" id="UP001597273"/>
    </source>
</evidence>
<name>A0ABW4QES0_9BACL</name>
<organism evidence="2 3">
    <name type="scientific">Planococcus chinensis</name>
    <dbReference type="NCBI Taxonomy" id="272917"/>
    <lineage>
        <taxon>Bacteria</taxon>
        <taxon>Bacillati</taxon>
        <taxon>Bacillota</taxon>
        <taxon>Bacilli</taxon>
        <taxon>Bacillales</taxon>
        <taxon>Caryophanaceae</taxon>
        <taxon>Planococcus</taxon>
    </lineage>
</organism>
<evidence type="ECO:0000313" key="2">
    <source>
        <dbReference type="EMBL" id="MFD1862095.1"/>
    </source>
</evidence>
<evidence type="ECO:0000259" key="1">
    <source>
        <dbReference type="Pfam" id="PF13480"/>
    </source>
</evidence>
<feature type="domain" description="BioF2-like acetyltransferase" evidence="1">
    <location>
        <begin position="150"/>
        <end position="286"/>
    </location>
</feature>
<keyword evidence="2" id="KW-0012">Acyltransferase</keyword>
<accession>A0ABW4QES0</accession>
<dbReference type="Pfam" id="PF13480">
    <property type="entry name" value="Acetyltransf_6"/>
    <property type="match status" value="1"/>
</dbReference>
<protein>
    <submittedName>
        <fullName evidence="2">GNAT family N-acetyltransferase</fullName>
        <ecNumber evidence="2">2.3.1.-</ecNumber>
    </submittedName>
</protein>
<dbReference type="EC" id="2.3.1.-" evidence="2"/>
<sequence>MTVTLTSAIPDIFFLPEWGKAYESQDHGENCIFEFRNGTGHVFYQFIKRPIPIDAGGMQFYDTITPFGQSGPLIVECEEGKEKELAGAFDGAFQVYCEENRIVSEYVRFNGWLNNAKDFSHLYGMDNRGITMYIDLTVDDVFMQEFKSGTRQQVRRSLKNGVEVEYDFTGATIKEFHRLYTIMAKKNDIPDHYMFSEELLAESFNLLEGKQFIIYAKYGGEYISAALYLHHGDFLHYHLAANDPAFFNVAGNSLILHEGCRWGVENGKKEMHLGGASTDALYRFKRGFTKTEPLDILTGKKVRDEDAYALLVEAKKAREDIQNPSHFPLYRG</sequence>
<proteinExistence type="predicted"/>
<keyword evidence="2" id="KW-0808">Transferase</keyword>
<gene>
    <name evidence="2" type="ORF">ACFSDB_04095</name>
</gene>
<dbReference type="EMBL" id="JBHUFW010000004">
    <property type="protein sequence ID" value="MFD1862095.1"/>
    <property type="molecule type" value="Genomic_DNA"/>
</dbReference>
<dbReference type="PANTHER" id="PTHR36174:SF1">
    <property type="entry name" value="LIPID II:GLYCINE GLYCYLTRANSFERASE"/>
    <property type="match status" value="1"/>
</dbReference>
<dbReference type="SUPFAM" id="SSF55729">
    <property type="entry name" value="Acyl-CoA N-acyltransferases (Nat)"/>
    <property type="match status" value="1"/>
</dbReference>
<dbReference type="RefSeq" id="WP_204890855.1">
    <property type="nucleotide sequence ID" value="NZ_JBHUFW010000004.1"/>
</dbReference>